<gene>
    <name evidence="1" type="ORF">LCGC14_0480790</name>
</gene>
<evidence type="ECO:0000313" key="1">
    <source>
        <dbReference type="EMBL" id="KKN65475.1"/>
    </source>
</evidence>
<sequence length="40" mass="4636">MLAMRTKDKPREIRHEDLVARLWKRDIGSKKGALGMEVKA</sequence>
<accession>A0A0F9S9A1</accession>
<reference evidence="1" key="1">
    <citation type="journal article" date="2015" name="Nature">
        <title>Complex archaea that bridge the gap between prokaryotes and eukaryotes.</title>
        <authorList>
            <person name="Spang A."/>
            <person name="Saw J.H."/>
            <person name="Jorgensen S.L."/>
            <person name="Zaremba-Niedzwiedzka K."/>
            <person name="Martijn J."/>
            <person name="Lind A.E."/>
            <person name="van Eijk R."/>
            <person name="Schleper C."/>
            <person name="Guy L."/>
            <person name="Ettema T.J."/>
        </authorList>
    </citation>
    <scope>NUCLEOTIDE SEQUENCE</scope>
</reference>
<dbReference type="AlphaFoldDB" id="A0A0F9S9A1"/>
<name>A0A0F9S9A1_9ZZZZ</name>
<dbReference type="EMBL" id="LAZR01000523">
    <property type="protein sequence ID" value="KKN65475.1"/>
    <property type="molecule type" value="Genomic_DNA"/>
</dbReference>
<protein>
    <submittedName>
        <fullName evidence="1">Uncharacterized protein</fullName>
    </submittedName>
</protein>
<organism evidence="1">
    <name type="scientific">marine sediment metagenome</name>
    <dbReference type="NCBI Taxonomy" id="412755"/>
    <lineage>
        <taxon>unclassified sequences</taxon>
        <taxon>metagenomes</taxon>
        <taxon>ecological metagenomes</taxon>
    </lineage>
</organism>
<comment type="caution">
    <text evidence="1">The sequence shown here is derived from an EMBL/GenBank/DDBJ whole genome shotgun (WGS) entry which is preliminary data.</text>
</comment>
<proteinExistence type="predicted"/>